<sequence>MQQSNSSNPTTTTTINTSGNEKKAKALYDFEAAEDNEVTFKAGDILIITDDTDQHWWKGINNGVEGLFPANFVTKNLQQQVDSPNQSNGTTNKTINDLNQKQQRQNEIIKDQIVIDERFIDRCLAMLQNADPTGEIEADSNEMLMLEDTCYAMGPLIDHELEKVDRKHVQLEELNKNLREAMDLYHRLMEEGRIRAAQAKTNAVQLANQMYQQQSQVPPQPYYQVHPGLQQQQIPPQQQQQQQPPPPMMYQPQQIYNNQIPTQTQPSMPYIPQQPAGAYYVDPNLQQHMMYSMPPNMMPQQQQQQPTPTAYSETQ</sequence>
<reference evidence="7" key="1">
    <citation type="submission" date="2021-02" db="EMBL/GenBank/DDBJ databases">
        <authorList>
            <person name="Nowell W R."/>
        </authorList>
    </citation>
    <scope>NUCLEOTIDE SEQUENCE</scope>
</reference>
<dbReference type="GO" id="GO:0033565">
    <property type="term" value="C:ESCRT-0 complex"/>
    <property type="evidence" value="ECO:0007669"/>
    <property type="project" value="TreeGrafter"/>
</dbReference>
<evidence type="ECO:0000313" key="6">
    <source>
        <dbReference type="EMBL" id="CAF0996257.1"/>
    </source>
</evidence>
<feature type="region of interest" description="Disordered" evidence="4">
    <location>
        <begin position="1"/>
        <end position="20"/>
    </location>
</feature>
<dbReference type="GO" id="GO:0043328">
    <property type="term" value="P:protein transport to vacuole involved in ubiquitin-dependent protein catabolic process via the multivesicular body sorting pathway"/>
    <property type="evidence" value="ECO:0007669"/>
    <property type="project" value="TreeGrafter"/>
</dbReference>
<dbReference type="AlphaFoldDB" id="A0A819EKN2"/>
<feature type="region of interest" description="Disordered" evidence="4">
    <location>
        <begin position="229"/>
        <end position="252"/>
    </location>
</feature>
<evidence type="ECO:0000313" key="7">
    <source>
        <dbReference type="EMBL" id="CAF3852605.1"/>
    </source>
</evidence>
<name>A0A819EKN2_9BILA</name>
<keyword evidence="3" id="KW-0175">Coiled coil</keyword>
<comment type="caution">
    <text evidence="7">The sequence shown here is derived from an EMBL/GenBank/DDBJ whole genome shotgun (WGS) entry which is preliminary data.</text>
</comment>
<dbReference type="SUPFAM" id="SSF50044">
    <property type="entry name" value="SH3-domain"/>
    <property type="match status" value="1"/>
</dbReference>
<evidence type="ECO:0000256" key="2">
    <source>
        <dbReference type="PROSITE-ProRule" id="PRU00192"/>
    </source>
</evidence>
<dbReference type="SMART" id="SM00326">
    <property type="entry name" value="SH3"/>
    <property type="match status" value="1"/>
</dbReference>
<dbReference type="InterPro" id="IPR001452">
    <property type="entry name" value="SH3_domain"/>
</dbReference>
<proteinExistence type="predicted"/>
<evidence type="ECO:0000256" key="1">
    <source>
        <dbReference type="ARBA" id="ARBA00022443"/>
    </source>
</evidence>
<keyword evidence="1 2" id="KW-0728">SH3 domain</keyword>
<feature type="compositionally biased region" description="Low complexity" evidence="4">
    <location>
        <begin position="230"/>
        <end position="242"/>
    </location>
</feature>
<gene>
    <name evidence="6" type="ORF">JYZ213_LOCUS15738</name>
    <name evidence="7" type="ORF">OXD698_LOCUS21352</name>
</gene>
<evidence type="ECO:0000256" key="3">
    <source>
        <dbReference type="SAM" id="Coils"/>
    </source>
</evidence>
<dbReference type="PRINTS" id="PR00452">
    <property type="entry name" value="SH3DOMAIN"/>
</dbReference>
<dbReference type="FunFam" id="2.30.30.40:FF:000072">
    <property type="entry name" value="Unconventional Myosin IB"/>
    <property type="match status" value="1"/>
</dbReference>
<evidence type="ECO:0000256" key="4">
    <source>
        <dbReference type="SAM" id="MobiDB-lite"/>
    </source>
</evidence>
<dbReference type="Proteomes" id="UP000663844">
    <property type="component" value="Unassembled WGS sequence"/>
</dbReference>
<protein>
    <recommendedName>
        <fullName evidence="5">SH3 domain-containing protein</fullName>
    </recommendedName>
</protein>
<feature type="coiled-coil region" evidence="3">
    <location>
        <begin position="157"/>
        <end position="191"/>
    </location>
</feature>
<evidence type="ECO:0000259" key="5">
    <source>
        <dbReference type="PROSITE" id="PS50002"/>
    </source>
</evidence>
<dbReference type="InterPro" id="IPR050670">
    <property type="entry name" value="STAM"/>
</dbReference>
<dbReference type="PROSITE" id="PS50002">
    <property type="entry name" value="SH3"/>
    <property type="match status" value="1"/>
</dbReference>
<dbReference type="EMBL" id="CAJOAZ010001753">
    <property type="protein sequence ID" value="CAF3852605.1"/>
    <property type="molecule type" value="Genomic_DNA"/>
</dbReference>
<feature type="domain" description="SH3" evidence="5">
    <location>
        <begin position="19"/>
        <end position="78"/>
    </location>
</feature>
<dbReference type="EMBL" id="CAJNOG010000138">
    <property type="protein sequence ID" value="CAF0996257.1"/>
    <property type="molecule type" value="Genomic_DNA"/>
</dbReference>
<dbReference type="Proteomes" id="UP000663845">
    <property type="component" value="Unassembled WGS sequence"/>
</dbReference>
<dbReference type="Pfam" id="PF00018">
    <property type="entry name" value="SH3_1"/>
    <property type="match status" value="1"/>
</dbReference>
<dbReference type="PRINTS" id="PR01887">
    <property type="entry name" value="SPECTRNALPHA"/>
</dbReference>
<dbReference type="Gene3D" id="1.20.5.1940">
    <property type="match status" value="1"/>
</dbReference>
<feature type="compositionally biased region" description="Low complexity" evidence="4">
    <location>
        <begin position="1"/>
        <end position="19"/>
    </location>
</feature>
<feature type="compositionally biased region" description="Low complexity" evidence="4">
    <location>
        <begin position="292"/>
        <end position="308"/>
    </location>
</feature>
<dbReference type="PANTHER" id="PTHR45929">
    <property type="entry name" value="JAK PATHWAY SIGNAL TRANSDUCTION ADAPTOR MOLECULE"/>
    <property type="match status" value="1"/>
</dbReference>
<dbReference type="Gene3D" id="2.30.30.40">
    <property type="entry name" value="SH3 Domains"/>
    <property type="match status" value="1"/>
</dbReference>
<accession>A0A819EKN2</accession>
<evidence type="ECO:0000313" key="8">
    <source>
        <dbReference type="Proteomes" id="UP000663844"/>
    </source>
</evidence>
<organism evidence="7 8">
    <name type="scientific">Adineta steineri</name>
    <dbReference type="NCBI Taxonomy" id="433720"/>
    <lineage>
        <taxon>Eukaryota</taxon>
        <taxon>Metazoa</taxon>
        <taxon>Spiralia</taxon>
        <taxon>Gnathifera</taxon>
        <taxon>Rotifera</taxon>
        <taxon>Eurotatoria</taxon>
        <taxon>Bdelloidea</taxon>
        <taxon>Adinetida</taxon>
        <taxon>Adinetidae</taxon>
        <taxon>Adineta</taxon>
    </lineage>
</organism>
<feature type="region of interest" description="Disordered" evidence="4">
    <location>
        <begin position="292"/>
        <end position="315"/>
    </location>
</feature>
<dbReference type="InterPro" id="IPR036028">
    <property type="entry name" value="SH3-like_dom_sf"/>
</dbReference>
<dbReference type="PANTHER" id="PTHR45929:SF3">
    <property type="entry name" value="JAK PATHWAY SIGNAL TRANSDUCTION ADAPTOR MOLECULE"/>
    <property type="match status" value="1"/>
</dbReference>